<feature type="repeat" description="TPR" evidence="1">
    <location>
        <begin position="264"/>
        <end position="297"/>
    </location>
</feature>
<sequence length="430" mass="48917">MFCYNCKIEVSDNAVFCHKCGARLKREDTEINSNSDTIQVYKINEILKNTVENSQVKTLPPIKTTSKKNNSNKNGNKIYSKFSFYKNKNIMLPLVSTILMTFITIGYYFYEITVSKNVEKNRVDAENMALKGNISEAYAKVDKALSLRPNNKTLQADKEFLQDGENINSHINIVDNYIKKKNYIQAFNELDKANDLIYNKQGAFYSLLNKTIENKRMAVTVIQIKSEMNNESSIDDLADLLTKISNYTIQEAKDTANELRNRISSVAYDTANEYLKKNNFTSALDTINKGITYNPKDEKLLNFKETIVAKKNSFEKAEQNRIQQALTSAATEDKNNKTNAVEVTSTSTNINKYGDFVIKGTVKNIATKPIGSIKIYYDIFDSNNKNLGSGSTYVYPNYLDVGATGKFENTEYNMLKGHHIKITNITWFLQ</sequence>
<evidence type="ECO:0000313" key="4">
    <source>
        <dbReference type="Proteomes" id="UP000002411"/>
    </source>
</evidence>
<dbReference type="NCBIfam" id="NF038353">
    <property type="entry name" value="FxLYD_dom"/>
    <property type="match status" value="1"/>
</dbReference>
<dbReference type="InterPro" id="IPR019734">
    <property type="entry name" value="TPR_rpt"/>
</dbReference>
<feature type="transmembrane region" description="Helical" evidence="2">
    <location>
        <begin position="90"/>
        <end position="110"/>
    </location>
</feature>
<name>A5N6E1_CLOK5</name>
<evidence type="ECO:0000256" key="2">
    <source>
        <dbReference type="SAM" id="Phobius"/>
    </source>
</evidence>
<accession>A5N6E1</accession>
<dbReference type="KEGG" id="ckl:CKL_0819"/>
<dbReference type="Proteomes" id="UP000002411">
    <property type="component" value="Chromosome"/>
</dbReference>
<dbReference type="HOGENOM" id="CLU_053476_0_0_9"/>
<keyword evidence="2" id="KW-0472">Membrane</keyword>
<evidence type="ECO:0000313" key="3">
    <source>
        <dbReference type="EMBL" id="EDK32872.1"/>
    </source>
</evidence>
<keyword evidence="2" id="KW-1133">Transmembrane helix</keyword>
<dbReference type="eggNOG" id="COG4640">
    <property type="taxonomic scope" value="Bacteria"/>
</dbReference>
<keyword evidence="2" id="KW-0812">Transmembrane</keyword>
<dbReference type="EMBL" id="CP000673">
    <property type="protein sequence ID" value="EDK32872.1"/>
    <property type="molecule type" value="Genomic_DNA"/>
</dbReference>
<gene>
    <name evidence="3" type="ordered locus">CKL_0819</name>
</gene>
<dbReference type="PROSITE" id="PS50005">
    <property type="entry name" value="TPR"/>
    <property type="match status" value="1"/>
</dbReference>
<dbReference type="InterPro" id="IPR011990">
    <property type="entry name" value="TPR-like_helical_dom_sf"/>
</dbReference>
<dbReference type="Gene3D" id="1.25.40.10">
    <property type="entry name" value="Tetratricopeptide repeat domain"/>
    <property type="match status" value="1"/>
</dbReference>
<dbReference type="SUPFAM" id="SSF48452">
    <property type="entry name" value="TPR-like"/>
    <property type="match status" value="1"/>
</dbReference>
<organism evidence="3 4">
    <name type="scientific">Clostridium kluyveri (strain ATCC 8527 / DSM 555 / NBRC 12016 / NCIMB 10680 / K1)</name>
    <dbReference type="NCBI Taxonomy" id="431943"/>
    <lineage>
        <taxon>Bacteria</taxon>
        <taxon>Bacillati</taxon>
        <taxon>Bacillota</taxon>
        <taxon>Clostridia</taxon>
        <taxon>Eubacteriales</taxon>
        <taxon>Clostridiaceae</taxon>
        <taxon>Clostridium</taxon>
    </lineage>
</organism>
<proteinExistence type="predicted"/>
<evidence type="ECO:0000256" key="1">
    <source>
        <dbReference type="PROSITE-ProRule" id="PRU00339"/>
    </source>
</evidence>
<keyword evidence="4" id="KW-1185">Reference proteome</keyword>
<protein>
    <submittedName>
        <fullName evidence="3">Uncharacterized protein</fullName>
    </submittedName>
</protein>
<keyword evidence="1" id="KW-0802">TPR repeat</keyword>
<dbReference type="InterPro" id="IPR047676">
    <property type="entry name" value="FxLYD_dom"/>
</dbReference>
<dbReference type="STRING" id="431943.CKL_0819"/>
<reference evidence="3 4" key="1">
    <citation type="journal article" date="2008" name="Proc. Natl. Acad. Sci. U.S.A.">
        <title>The genome of Clostridium kluyveri, a strict anaerobe with unique metabolic features.</title>
        <authorList>
            <person name="Seedorf H."/>
            <person name="Fricke W.F."/>
            <person name="Veith B."/>
            <person name="Brueggemann H."/>
            <person name="Liesegang H."/>
            <person name="Strittmatter A."/>
            <person name="Miethke M."/>
            <person name="Buckel W."/>
            <person name="Hinderberger J."/>
            <person name="Li F."/>
            <person name="Hagemeier C."/>
            <person name="Thauer R.K."/>
            <person name="Gottschalk G."/>
        </authorList>
    </citation>
    <scope>NUCLEOTIDE SEQUENCE [LARGE SCALE GENOMIC DNA]</scope>
    <source>
        <strain evidence="4">ATCC 8527 / DSM 555 / NCIMB 10680</strain>
    </source>
</reference>
<dbReference type="RefSeq" id="WP_011989387.1">
    <property type="nucleotide sequence ID" value="NC_009706.1"/>
</dbReference>
<dbReference type="AlphaFoldDB" id="A5N6E1"/>